<name>A0AC59YPD8_RANTA</name>
<dbReference type="Proteomes" id="UP001162501">
    <property type="component" value="Chromosome 19"/>
</dbReference>
<protein>
    <submittedName>
        <fullName evidence="1">Uncharacterized protein</fullName>
    </submittedName>
</protein>
<evidence type="ECO:0000313" key="2">
    <source>
        <dbReference type="Proteomes" id="UP001162501"/>
    </source>
</evidence>
<organism evidence="1 2">
    <name type="scientific">Rangifer tarandus platyrhynchus</name>
    <name type="common">Svalbard reindeer</name>
    <dbReference type="NCBI Taxonomy" id="3082113"/>
    <lineage>
        <taxon>Eukaryota</taxon>
        <taxon>Metazoa</taxon>
        <taxon>Chordata</taxon>
        <taxon>Craniata</taxon>
        <taxon>Vertebrata</taxon>
        <taxon>Euteleostomi</taxon>
        <taxon>Mammalia</taxon>
        <taxon>Eutheria</taxon>
        <taxon>Laurasiatheria</taxon>
        <taxon>Artiodactyla</taxon>
        <taxon>Ruminantia</taxon>
        <taxon>Pecora</taxon>
        <taxon>Cervidae</taxon>
        <taxon>Odocoileinae</taxon>
        <taxon>Rangifer</taxon>
    </lineage>
</organism>
<reference evidence="1" key="2">
    <citation type="submission" date="2025-03" db="EMBL/GenBank/DDBJ databases">
        <authorList>
            <consortium name="ELIXIR-Norway"/>
            <consortium name="Elixir Norway"/>
        </authorList>
    </citation>
    <scope>NUCLEOTIDE SEQUENCE</scope>
</reference>
<proteinExistence type="predicted"/>
<accession>A0AC59YPD8</accession>
<dbReference type="EMBL" id="OX596103">
    <property type="protein sequence ID" value="CAM9877788.1"/>
    <property type="molecule type" value="Genomic_DNA"/>
</dbReference>
<sequence>MPPSPPPRPASVKERGDRGAEPRAEGTRASLALGDTSALAASRASCSGERGAGILGTPLRRRGGRHSPRKARRGRQRELEALSAEPRLPARAAYDSSTRKARSPRGVQPVLPSQSPAGASQRPRGTGDDPRRPARPPQGVQTRGPSAGGPGPAGRPRAGELRSRAEAYRRPRSQRRLAGRRRSQPSGEQIIGALSERAQQMRPPSNASFTTADPRVDGQADSRPRGAFGRPVRGPPACLPAEGTRVCVPGCARPVQMSRAVCQWVGTERAGVLAYLRARRTSVR</sequence>
<gene>
    <name evidence="1" type="ORF">MRATA1EN22A_LOCUS8756</name>
</gene>
<reference evidence="1" key="1">
    <citation type="submission" date="2023-05" db="EMBL/GenBank/DDBJ databases">
        <authorList>
            <consortium name="ELIXIR-Norway"/>
        </authorList>
    </citation>
    <scope>NUCLEOTIDE SEQUENCE</scope>
</reference>
<evidence type="ECO:0000313" key="1">
    <source>
        <dbReference type="EMBL" id="CAM9877788.1"/>
    </source>
</evidence>